<feature type="chain" id="PRO_5031211748" description="Helicase-associated domain-containing protein" evidence="2">
    <location>
        <begin position="29"/>
        <end position="482"/>
    </location>
</feature>
<dbReference type="PANTHER" id="PTHR37066:SF1">
    <property type="entry name" value="LNS2_PITP DOMAIN-CONTAINING PROTEIN"/>
    <property type="match status" value="1"/>
</dbReference>
<dbReference type="AlphaFoldDB" id="A0A7S1VM55"/>
<evidence type="ECO:0000256" key="2">
    <source>
        <dbReference type="SAM" id="SignalP"/>
    </source>
</evidence>
<feature type="signal peptide" evidence="2">
    <location>
        <begin position="1"/>
        <end position="28"/>
    </location>
</feature>
<accession>A0A7S1VM55</accession>
<gene>
    <name evidence="3" type="ORF">GOCE00092_LOCUS23577</name>
</gene>
<keyword evidence="2" id="KW-0732">Signal</keyword>
<proteinExistence type="predicted"/>
<sequence length="482" mass="55139">MAERRRSTLLLLVVEVLLLAWPAETAFAATYRARPRIHEVTGSVKRHGEEPVLRTRRLVPKNATETASPAAAQSAVTAATTTIPPPSCYLTSGLYLPYDSAIQALRVYHEIHGDLVIPRRFFVPLDAQAYPKEWRGLDLASTVYSMKWWIQHVKEQRDRVTELNELGFVWGRIQPEWNLIMESLVTYSLLYKDLLVPTNFIVPHGDNAWPKATWGIKLGRSVHRMRTRNDFLKGQKGASRRAQLDGLDFVWDLNEHVFRKFCRALETYGRIQRERGGNSNKMMDQPSRRRSKLPGNQKTLSIAGDFVVPATSGWPEELHGYRLGEKACAVRRMGLYIKDKPERRKILENLGFPFNTNAALGWFAVVHAAALYSQLHGRNLDVPFKYRIPAPTEDGYESNIEAWPWPEYLWGFPLGQRLKDIRVKGAYLHGDSAELRRSQLDALGFNWKPRRGRRPTKQVASTKQVTRTKRVTITNTTQVSVC</sequence>
<dbReference type="PANTHER" id="PTHR37066">
    <property type="entry name" value="HELICASE-ASSOCIATED"/>
    <property type="match status" value="1"/>
</dbReference>
<evidence type="ECO:0000256" key="1">
    <source>
        <dbReference type="SAM" id="MobiDB-lite"/>
    </source>
</evidence>
<evidence type="ECO:0000313" key="3">
    <source>
        <dbReference type="EMBL" id="CAD9304578.1"/>
    </source>
</evidence>
<feature type="region of interest" description="Disordered" evidence="1">
    <location>
        <begin position="275"/>
        <end position="295"/>
    </location>
</feature>
<organism evidence="3">
    <name type="scientific">Grammatophora oceanica</name>
    <dbReference type="NCBI Taxonomy" id="210454"/>
    <lineage>
        <taxon>Eukaryota</taxon>
        <taxon>Sar</taxon>
        <taxon>Stramenopiles</taxon>
        <taxon>Ochrophyta</taxon>
        <taxon>Bacillariophyta</taxon>
        <taxon>Fragilariophyceae</taxon>
        <taxon>Fragilariophycidae</taxon>
        <taxon>Rhabdonematales</taxon>
        <taxon>Grammatophoraceae</taxon>
        <taxon>Grammatophora</taxon>
    </lineage>
</organism>
<dbReference type="EMBL" id="HBGK01044831">
    <property type="protein sequence ID" value="CAD9304578.1"/>
    <property type="molecule type" value="Transcribed_RNA"/>
</dbReference>
<reference evidence="3" key="1">
    <citation type="submission" date="2021-01" db="EMBL/GenBank/DDBJ databases">
        <authorList>
            <person name="Corre E."/>
            <person name="Pelletier E."/>
            <person name="Niang G."/>
            <person name="Scheremetjew M."/>
            <person name="Finn R."/>
            <person name="Kale V."/>
            <person name="Holt S."/>
            <person name="Cochrane G."/>
            <person name="Meng A."/>
            <person name="Brown T."/>
            <person name="Cohen L."/>
        </authorList>
    </citation>
    <scope>NUCLEOTIDE SEQUENCE</scope>
    <source>
        <strain evidence="3">CCMP 410</strain>
    </source>
</reference>
<protein>
    <recommendedName>
        <fullName evidence="4">Helicase-associated domain-containing protein</fullName>
    </recommendedName>
</protein>
<name>A0A7S1VM55_9STRA</name>
<evidence type="ECO:0008006" key="4">
    <source>
        <dbReference type="Google" id="ProtNLM"/>
    </source>
</evidence>